<dbReference type="SUPFAM" id="SSF50249">
    <property type="entry name" value="Nucleic acid-binding proteins"/>
    <property type="match status" value="2"/>
</dbReference>
<keyword evidence="3" id="KW-1185">Reference proteome</keyword>
<accession>A0A087HF95</accession>
<evidence type="ECO:0000313" key="2">
    <source>
        <dbReference type="EMBL" id="KFK40797.1"/>
    </source>
</evidence>
<name>A0A087HF95_ARAAL</name>
<organism evidence="2 3">
    <name type="scientific">Arabis alpina</name>
    <name type="common">Alpine rock-cress</name>
    <dbReference type="NCBI Taxonomy" id="50452"/>
    <lineage>
        <taxon>Eukaryota</taxon>
        <taxon>Viridiplantae</taxon>
        <taxon>Streptophyta</taxon>
        <taxon>Embryophyta</taxon>
        <taxon>Tracheophyta</taxon>
        <taxon>Spermatophyta</taxon>
        <taxon>Magnoliopsida</taxon>
        <taxon>eudicotyledons</taxon>
        <taxon>Gunneridae</taxon>
        <taxon>Pentapetalae</taxon>
        <taxon>rosids</taxon>
        <taxon>malvids</taxon>
        <taxon>Brassicales</taxon>
        <taxon>Brassicaceae</taxon>
        <taxon>Arabideae</taxon>
        <taxon>Arabis</taxon>
    </lineage>
</organism>
<dbReference type="InterPro" id="IPR012340">
    <property type="entry name" value="NA-bd_OB-fold"/>
</dbReference>
<evidence type="ECO:0000313" key="3">
    <source>
        <dbReference type="Proteomes" id="UP000029120"/>
    </source>
</evidence>
<dbReference type="CDD" id="cd04480">
    <property type="entry name" value="RPA1_DBD_A_like"/>
    <property type="match status" value="1"/>
</dbReference>
<dbReference type="OMA" id="CESEWRI"/>
<gene>
    <name evidence="2" type="ordered locus">AALP_Aa2g042200</name>
</gene>
<dbReference type="EMBL" id="CM002870">
    <property type="protein sequence ID" value="KFK40797.1"/>
    <property type="molecule type" value="Genomic_DNA"/>
</dbReference>
<sequence length="247" mass="28796">MLPQHTVSELDRYKTGWRIRVKVLRKRYRYKANFIDTLQLILCDDQGTKIHATVLKEHLRKFQDILCESEWRIITFFTVRNAIGISNVVRNNNMIEFLEGTIVDPTNYVNGDHFFCFVDFESILRVFPLRHYLIDLIGRIIHVGDTEEVYHSGNGHYIGQLCFTLANKSNTRIKCIAYGDKAYAIKDSLDNAVRDEIDMCILRWWQIDIISGTDVHSYEDCSEILFNPPIEEAARFRERGIDLNGGD</sequence>
<dbReference type="OrthoDB" id="1023305at2759"/>
<dbReference type="Proteomes" id="UP000029120">
    <property type="component" value="Chromosome 2"/>
</dbReference>
<dbReference type="Gene3D" id="2.40.50.140">
    <property type="entry name" value="Nucleic acid-binding proteins"/>
    <property type="match status" value="2"/>
</dbReference>
<dbReference type="PANTHER" id="PTHR47165">
    <property type="entry name" value="OS03G0429900 PROTEIN"/>
    <property type="match status" value="1"/>
</dbReference>
<protein>
    <recommendedName>
        <fullName evidence="1">Replication protein A 70 kDa DNA-binding subunit B/D first OB fold domain-containing protein</fullName>
    </recommendedName>
</protein>
<dbReference type="Gramene" id="KFK40797">
    <property type="protein sequence ID" value="KFK40797"/>
    <property type="gene ID" value="AALP_AA2G042200"/>
</dbReference>
<dbReference type="eggNOG" id="KOG0851">
    <property type="taxonomic scope" value="Eukaryota"/>
</dbReference>
<dbReference type="InterPro" id="IPR003871">
    <property type="entry name" value="RFA1B/D_OB_1st"/>
</dbReference>
<dbReference type="CDD" id="cd04481">
    <property type="entry name" value="RPA1_DBD_B_like"/>
    <property type="match status" value="1"/>
</dbReference>
<dbReference type="AlphaFoldDB" id="A0A087HF95"/>
<evidence type="ECO:0000259" key="1">
    <source>
        <dbReference type="Pfam" id="PF02721"/>
    </source>
</evidence>
<proteinExistence type="predicted"/>
<reference evidence="3" key="1">
    <citation type="journal article" date="2015" name="Nat. Plants">
        <title>Genome expansion of Arabis alpina linked with retrotransposition and reduced symmetric DNA methylation.</title>
        <authorList>
            <person name="Willing E.M."/>
            <person name="Rawat V."/>
            <person name="Mandakova T."/>
            <person name="Maumus F."/>
            <person name="James G.V."/>
            <person name="Nordstroem K.J."/>
            <person name="Becker C."/>
            <person name="Warthmann N."/>
            <person name="Chica C."/>
            <person name="Szarzynska B."/>
            <person name="Zytnicki M."/>
            <person name="Albani M.C."/>
            <person name="Kiefer C."/>
            <person name="Bergonzi S."/>
            <person name="Castaings L."/>
            <person name="Mateos J.L."/>
            <person name="Berns M.C."/>
            <person name="Bujdoso N."/>
            <person name="Piofczyk T."/>
            <person name="de Lorenzo L."/>
            <person name="Barrero-Sicilia C."/>
            <person name="Mateos I."/>
            <person name="Piednoel M."/>
            <person name="Hagmann J."/>
            <person name="Chen-Min-Tao R."/>
            <person name="Iglesias-Fernandez R."/>
            <person name="Schuster S.C."/>
            <person name="Alonso-Blanco C."/>
            <person name="Roudier F."/>
            <person name="Carbonero P."/>
            <person name="Paz-Ares J."/>
            <person name="Davis S.J."/>
            <person name="Pecinka A."/>
            <person name="Quesneville H."/>
            <person name="Colot V."/>
            <person name="Lysak M.A."/>
            <person name="Weigel D."/>
            <person name="Coupland G."/>
            <person name="Schneeberger K."/>
        </authorList>
    </citation>
    <scope>NUCLEOTIDE SEQUENCE [LARGE SCALE GENOMIC DNA]</scope>
    <source>
        <strain evidence="3">cv. Pajares</strain>
    </source>
</reference>
<dbReference type="Pfam" id="PF02721">
    <property type="entry name" value="DUF223"/>
    <property type="match status" value="1"/>
</dbReference>
<dbReference type="PANTHER" id="PTHR47165:SF4">
    <property type="entry name" value="OS03G0429900 PROTEIN"/>
    <property type="match status" value="1"/>
</dbReference>
<feature type="domain" description="Replication protein A 70 kDa DNA-binding subunit B/D first OB fold" evidence="1">
    <location>
        <begin position="5"/>
        <end position="105"/>
    </location>
</feature>